<dbReference type="InParanoid" id="A7EHT8"/>
<gene>
    <name evidence="1" type="ORF">SS1G_04880</name>
</gene>
<evidence type="ECO:0008006" key="3">
    <source>
        <dbReference type="Google" id="ProtNLM"/>
    </source>
</evidence>
<evidence type="ECO:0000313" key="1">
    <source>
        <dbReference type="EMBL" id="EDO02404.1"/>
    </source>
</evidence>
<dbReference type="GeneID" id="5489645"/>
<dbReference type="RefSeq" id="XP_001593453.1">
    <property type="nucleotide sequence ID" value="XM_001593403.1"/>
</dbReference>
<proteinExistence type="predicted"/>
<dbReference type="OMA" id="DNIAFLM"/>
<dbReference type="HOGENOM" id="CLU_113364_1_0_1"/>
<evidence type="ECO:0000313" key="2">
    <source>
        <dbReference type="Proteomes" id="UP000001312"/>
    </source>
</evidence>
<sequence>MAEVLGGIASGISIVQPGGNLASGIIKLKDYWDQIEDALDNIAFLMREIESHQVILRSILETQARVRYPNQATGGFFEHSIKLCQNACRELDDLVTNLAKDVSSNRKWRRKLGSTKVVLKADELKRLKKRMKSASRSLYLAISGQTNNRRP</sequence>
<dbReference type="KEGG" id="ssl:SS1G_04880"/>
<dbReference type="EMBL" id="CH476626">
    <property type="protein sequence ID" value="EDO02404.1"/>
    <property type="molecule type" value="Genomic_DNA"/>
</dbReference>
<protein>
    <recommendedName>
        <fullName evidence="3">Fungal N-terminal domain-containing protein</fullName>
    </recommendedName>
</protein>
<dbReference type="Proteomes" id="UP000001312">
    <property type="component" value="Unassembled WGS sequence"/>
</dbReference>
<keyword evidence="2" id="KW-1185">Reference proteome</keyword>
<organism evidence="1 2">
    <name type="scientific">Sclerotinia sclerotiorum (strain ATCC 18683 / 1980 / Ss-1)</name>
    <name type="common">White mold</name>
    <name type="synonym">Whetzelinia sclerotiorum</name>
    <dbReference type="NCBI Taxonomy" id="665079"/>
    <lineage>
        <taxon>Eukaryota</taxon>
        <taxon>Fungi</taxon>
        <taxon>Dikarya</taxon>
        <taxon>Ascomycota</taxon>
        <taxon>Pezizomycotina</taxon>
        <taxon>Leotiomycetes</taxon>
        <taxon>Helotiales</taxon>
        <taxon>Sclerotiniaceae</taxon>
        <taxon>Sclerotinia</taxon>
    </lineage>
</organism>
<reference evidence="2" key="1">
    <citation type="journal article" date="2011" name="PLoS Genet.">
        <title>Genomic analysis of the necrotrophic fungal pathogens Sclerotinia sclerotiorum and Botrytis cinerea.</title>
        <authorList>
            <person name="Amselem J."/>
            <person name="Cuomo C.A."/>
            <person name="van Kan J.A."/>
            <person name="Viaud M."/>
            <person name="Benito E.P."/>
            <person name="Couloux A."/>
            <person name="Coutinho P.M."/>
            <person name="de Vries R.P."/>
            <person name="Dyer P.S."/>
            <person name="Fillinger S."/>
            <person name="Fournier E."/>
            <person name="Gout L."/>
            <person name="Hahn M."/>
            <person name="Kohn L."/>
            <person name="Lapalu N."/>
            <person name="Plummer K.M."/>
            <person name="Pradier J.M."/>
            <person name="Quevillon E."/>
            <person name="Sharon A."/>
            <person name="Simon A."/>
            <person name="ten Have A."/>
            <person name="Tudzynski B."/>
            <person name="Tudzynski P."/>
            <person name="Wincker P."/>
            <person name="Andrew M."/>
            <person name="Anthouard V."/>
            <person name="Beever R.E."/>
            <person name="Beffa R."/>
            <person name="Benoit I."/>
            <person name="Bouzid O."/>
            <person name="Brault B."/>
            <person name="Chen Z."/>
            <person name="Choquer M."/>
            <person name="Collemare J."/>
            <person name="Cotton P."/>
            <person name="Danchin E.G."/>
            <person name="Da Silva C."/>
            <person name="Gautier A."/>
            <person name="Giraud C."/>
            <person name="Giraud T."/>
            <person name="Gonzalez C."/>
            <person name="Grossetete S."/>
            <person name="Guldener U."/>
            <person name="Henrissat B."/>
            <person name="Howlett B.J."/>
            <person name="Kodira C."/>
            <person name="Kretschmer M."/>
            <person name="Lappartient A."/>
            <person name="Leroch M."/>
            <person name="Levis C."/>
            <person name="Mauceli E."/>
            <person name="Neuveglise C."/>
            <person name="Oeser B."/>
            <person name="Pearson M."/>
            <person name="Poulain J."/>
            <person name="Poussereau N."/>
            <person name="Quesneville H."/>
            <person name="Rascle C."/>
            <person name="Schumacher J."/>
            <person name="Segurens B."/>
            <person name="Sexton A."/>
            <person name="Silva E."/>
            <person name="Sirven C."/>
            <person name="Soanes D.M."/>
            <person name="Talbot N.J."/>
            <person name="Templeton M."/>
            <person name="Yandava C."/>
            <person name="Yarden O."/>
            <person name="Zeng Q."/>
            <person name="Rollins J.A."/>
            <person name="Lebrun M.H."/>
            <person name="Dickman M."/>
        </authorList>
    </citation>
    <scope>NUCLEOTIDE SEQUENCE [LARGE SCALE GENOMIC DNA]</scope>
    <source>
        <strain evidence="2">ATCC 18683 / 1980 / Ss-1</strain>
    </source>
</reference>
<accession>A7EHT8</accession>
<dbReference type="AlphaFoldDB" id="A7EHT8"/>
<name>A7EHT8_SCLS1</name>